<dbReference type="AlphaFoldDB" id="A0A7Z0IL98"/>
<dbReference type="Gene3D" id="1.10.260.40">
    <property type="entry name" value="lambda repressor-like DNA-binding domains"/>
    <property type="match status" value="1"/>
</dbReference>
<protein>
    <submittedName>
        <fullName evidence="2">Transcriptional regulator with XRE-family HTH domain</fullName>
    </submittedName>
</protein>
<dbReference type="InterPro" id="IPR001387">
    <property type="entry name" value="Cro/C1-type_HTH"/>
</dbReference>
<proteinExistence type="predicted"/>
<sequence>MPTLTRHHELGSFLRSRRERLQPTDVKLPAGGRRRTPGLRREEVAQLAGVGVTWYTWLEQGRDINPSAQVLGAIAQSLLLNPDETRHLFTLAGIPAPPASQLSETITAEHLALLDQLLPFPACFQTARFDVLAYNRSYRFLIGDFAASGESNCLVHCFLDPEWAAAYGAEIHQVRRRVASRLRSSQAKHLEDPLWQELIGRLGRESAEFRELWSLRDVMRNGPHTKTIDHPRAGVLRLKFGGMWLDGAPGVRFTPMTPADGPSATALARFDEWYAEEPRVYVPAADFAGSGSPVGRRDQ</sequence>
<dbReference type="Gene3D" id="3.30.450.180">
    <property type="match status" value="1"/>
</dbReference>
<evidence type="ECO:0000259" key="1">
    <source>
        <dbReference type="SMART" id="SM00530"/>
    </source>
</evidence>
<dbReference type="CDD" id="cd00093">
    <property type="entry name" value="HTH_XRE"/>
    <property type="match status" value="1"/>
</dbReference>
<keyword evidence="3" id="KW-1185">Reference proteome</keyword>
<dbReference type="SUPFAM" id="SSF47413">
    <property type="entry name" value="lambda repressor-like DNA-binding domains"/>
    <property type="match status" value="1"/>
</dbReference>
<dbReference type="PANTHER" id="PTHR35010:SF2">
    <property type="entry name" value="BLL4672 PROTEIN"/>
    <property type="match status" value="1"/>
</dbReference>
<comment type="caution">
    <text evidence="2">The sequence shown here is derived from an EMBL/GenBank/DDBJ whole genome shotgun (WGS) entry which is preliminary data.</text>
</comment>
<dbReference type="SMART" id="SM00530">
    <property type="entry name" value="HTH_XRE"/>
    <property type="match status" value="1"/>
</dbReference>
<dbReference type="InterPro" id="IPR041413">
    <property type="entry name" value="MLTR_LBD"/>
</dbReference>
<evidence type="ECO:0000313" key="2">
    <source>
        <dbReference type="EMBL" id="NYI71331.1"/>
    </source>
</evidence>
<evidence type="ECO:0000313" key="3">
    <source>
        <dbReference type="Proteomes" id="UP000527616"/>
    </source>
</evidence>
<reference evidence="2 3" key="1">
    <citation type="submission" date="2020-07" db="EMBL/GenBank/DDBJ databases">
        <title>Sequencing the genomes of 1000 actinobacteria strains.</title>
        <authorList>
            <person name="Klenk H.-P."/>
        </authorList>
    </citation>
    <scope>NUCLEOTIDE SEQUENCE [LARGE SCALE GENOMIC DNA]</scope>
    <source>
        <strain evidence="2 3">DSM 103164</strain>
    </source>
</reference>
<name>A0A7Z0IL98_9ACTN</name>
<dbReference type="GO" id="GO:0003677">
    <property type="term" value="F:DNA binding"/>
    <property type="evidence" value="ECO:0007669"/>
    <property type="project" value="InterPro"/>
</dbReference>
<dbReference type="Proteomes" id="UP000527616">
    <property type="component" value="Unassembled WGS sequence"/>
</dbReference>
<feature type="domain" description="HTH cro/C1-type" evidence="1">
    <location>
        <begin position="13"/>
        <end position="85"/>
    </location>
</feature>
<dbReference type="Pfam" id="PF17765">
    <property type="entry name" value="MLTR_LBD"/>
    <property type="match status" value="1"/>
</dbReference>
<organism evidence="2 3">
    <name type="scientific">Naumannella cuiyingiana</name>
    <dbReference type="NCBI Taxonomy" id="1347891"/>
    <lineage>
        <taxon>Bacteria</taxon>
        <taxon>Bacillati</taxon>
        <taxon>Actinomycetota</taxon>
        <taxon>Actinomycetes</taxon>
        <taxon>Propionibacteriales</taxon>
        <taxon>Propionibacteriaceae</taxon>
        <taxon>Naumannella</taxon>
    </lineage>
</organism>
<gene>
    <name evidence="2" type="ORF">GGQ54_001891</name>
</gene>
<dbReference type="RefSeq" id="WP_179445167.1">
    <property type="nucleotide sequence ID" value="NZ_JACBZS010000001.1"/>
</dbReference>
<dbReference type="EMBL" id="JACBZS010000001">
    <property type="protein sequence ID" value="NYI71331.1"/>
    <property type="molecule type" value="Genomic_DNA"/>
</dbReference>
<dbReference type="InterPro" id="IPR010982">
    <property type="entry name" value="Lambda_DNA-bd_dom_sf"/>
</dbReference>
<dbReference type="PANTHER" id="PTHR35010">
    <property type="entry name" value="BLL4672 PROTEIN-RELATED"/>
    <property type="match status" value="1"/>
</dbReference>
<accession>A0A7Z0IL98</accession>
<dbReference type="Pfam" id="PF13560">
    <property type="entry name" value="HTH_31"/>
    <property type="match status" value="1"/>
</dbReference>